<name>A0A3T0E7D7_9PROT</name>
<proteinExistence type="predicted"/>
<dbReference type="AlphaFoldDB" id="A0A3T0E7D7"/>
<accession>A0A3T0E7D7</accession>
<evidence type="ECO:0000313" key="2">
    <source>
        <dbReference type="Proteomes" id="UP000286954"/>
    </source>
</evidence>
<sequence>MSSTPKAPRPVFFEDAANDRLTAIITALAAEVAVLSERVHSLEAVLAGKSVIEPGTIDAYQPTPEQLAARRERHEAFNQRVFYVLQEELDALPPE</sequence>
<gene>
    <name evidence="1" type="ORF">X907_0749</name>
</gene>
<dbReference type="EMBL" id="CP018911">
    <property type="protein sequence ID" value="AZU03293.1"/>
    <property type="molecule type" value="Genomic_DNA"/>
</dbReference>
<dbReference type="RefSeq" id="WP_127565699.1">
    <property type="nucleotide sequence ID" value="NZ_BMFB01000002.1"/>
</dbReference>
<dbReference type="OrthoDB" id="467106at2"/>
<dbReference type="KEGG" id="gak:X907_0749"/>
<protein>
    <submittedName>
        <fullName evidence="1">Uncharacterized protein</fullName>
    </submittedName>
</protein>
<evidence type="ECO:0000313" key="1">
    <source>
        <dbReference type="EMBL" id="AZU03293.1"/>
    </source>
</evidence>
<organism evidence="1 2">
    <name type="scientific">Glycocaulis alkaliphilus</name>
    <dbReference type="NCBI Taxonomy" id="1434191"/>
    <lineage>
        <taxon>Bacteria</taxon>
        <taxon>Pseudomonadati</taxon>
        <taxon>Pseudomonadota</taxon>
        <taxon>Alphaproteobacteria</taxon>
        <taxon>Maricaulales</taxon>
        <taxon>Maricaulaceae</taxon>
        <taxon>Glycocaulis</taxon>
    </lineage>
</organism>
<dbReference type="Proteomes" id="UP000286954">
    <property type="component" value="Chromosome"/>
</dbReference>
<keyword evidence="2" id="KW-1185">Reference proteome</keyword>
<reference evidence="1 2" key="1">
    <citation type="submission" date="2016-12" db="EMBL/GenBank/DDBJ databases">
        <title>The genome of dimorphic prosthecate Glycocaulis alkaliphilus 6b-8t, isolated from crude oil dictates its adaptability in petroleum environments.</title>
        <authorList>
            <person name="Wu X.-L."/>
            <person name="Geng S."/>
        </authorList>
    </citation>
    <scope>NUCLEOTIDE SEQUENCE [LARGE SCALE GENOMIC DNA]</scope>
    <source>
        <strain evidence="1 2">6B-8</strain>
    </source>
</reference>